<evidence type="ECO:0000313" key="2">
    <source>
        <dbReference type="EMBL" id="CAK9032885.1"/>
    </source>
</evidence>
<accession>A0ABP0L174</accession>
<feature type="compositionally biased region" description="Basic residues" evidence="1">
    <location>
        <begin position="202"/>
        <end position="219"/>
    </location>
</feature>
<name>A0ABP0L174_9DINO</name>
<feature type="compositionally biased region" description="Basic and acidic residues" evidence="1">
    <location>
        <begin position="140"/>
        <end position="149"/>
    </location>
</feature>
<feature type="region of interest" description="Disordered" evidence="1">
    <location>
        <begin position="70"/>
        <end position="104"/>
    </location>
</feature>
<sequence length="311" mass="34215">AVFAVMSVTPHAKLSEEVLAAAVKLHYEQQGLPVGVAIQALEAFAARVALGLKKVVTKFRDVYRQSPHGAKSKAIQGLKQRLQQEGESAPDAKAEDKHAKEEDLEQLAAPPDWAQVLAEKVKKMKEQKAAALASAPVEPAKADGPEERPIPTPARSNVLPKFVLETLQKEKTAEPVAPFSVWEKGAKEDVCADALKDDGQKKKQTTRKNAKKSQKKNKKAVVADDEVENGLGGEVPVAGSSKEKEVVAEGACVVKYEPQIFLQKKRDFIETQRAAKSIGYREAEQLWMQSGERASYLQTLSLKELKRRRFM</sequence>
<proteinExistence type="predicted"/>
<feature type="region of interest" description="Disordered" evidence="1">
    <location>
        <begin position="199"/>
        <end position="236"/>
    </location>
</feature>
<evidence type="ECO:0000256" key="1">
    <source>
        <dbReference type="SAM" id="MobiDB-lite"/>
    </source>
</evidence>
<protein>
    <submittedName>
        <fullName evidence="3">Uncharacterized protein</fullName>
    </submittedName>
</protein>
<reference evidence="3 4" key="1">
    <citation type="submission" date="2024-02" db="EMBL/GenBank/DDBJ databases">
        <authorList>
            <person name="Chen Y."/>
            <person name="Shah S."/>
            <person name="Dougan E. K."/>
            <person name="Thang M."/>
            <person name="Chan C."/>
        </authorList>
    </citation>
    <scope>NUCLEOTIDE SEQUENCE [LARGE SCALE GENOMIC DNA]</scope>
</reference>
<feature type="non-terminal residue" evidence="3">
    <location>
        <position position="1"/>
    </location>
</feature>
<dbReference type="EMBL" id="CAXAMN010010835">
    <property type="protein sequence ID" value="CAK9032885.1"/>
    <property type="molecule type" value="Genomic_DNA"/>
</dbReference>
<feature type="compositionally biased region" description="Basic and acidic residues" evidence="1">
    <location>
        <begin position="90"/>
        <end position="101"/>
    </location>
</feature>
<evidence type="ECO:0000313" key="4">
    <source>
        <dbReference type="Proteomes" id="UP001642484"/>
    </source>
</evidence>
<gene>
    <name evidence="2" type="ORF">CCMP2556_LOCUS18841</name>
    <name evidence="3" type="ORF">CCMP2556_LOCUS18850</name>
</gene>
<keyword evidence="4" id="KW-1185">Reference proteome</keyword>
<feature type="region of interest" description="Disordered" evidence="1">
    <location>
        <begin position="132"/>
        <end position="154"/>
    </location>
</feature>
<comment type="caution">
    <text evidence="3">The sequence shown here is derived from an EMBL/GenBank/DDBJ whole genome shotgun (WGS) entry which is preliminary data.</text>
</comment>
<evidence type="ECO:0000313" key="3">
    <source>
        <dbReference type="EMBL" id="CAK9032906.1"/>
    </source>
</evidence>
<dbReference type="Proteomes" id="UP001642484">
    <property type="component" value="Unassembled WGS sequence"/>
</dbReference>
<dbReference type="EMBL" id="CAXAMN010010846">
    <property type="protein sequence ID" value="CAK9032906.1"/>
    <property type="molecule type" value="Genomic_DNA"/>
</dbReference>
<organism evidence="3 4">
    <name type="scientific">Durusdinium trenchii</name>
    <dbReference type="NCBI Taxonomy" id="1381693"/>
    <lineage>
        <taxon>Eukaryota</taxon>
        <taxon>Sar</taxon>
        <taxon>Alveolata</taxon>
        <taxon>Dinophyceae</taxon>
        <taxon>Suessiales</taxon>
        <taxon>Symbiodiniaceae</taxon>
        <taxon>Durusdinium</taxon>
    </lineage>
</organism>